<feature type="signal peptide" evidence="2">
    <location>
        <begin position="1"/>
        <end position="24"/>
    </location>
</feature>
<dbReference type="AlphaFoldDB" id="A0A2P5HQI5"/>
<dbReference type="EMBL" id="MAVT02000985">
    <property type="protein sequence ID" value="POS72507.1"/>
    <property type="molecule type" value="Genomic_DNA"/>
</dbReference>
<feature type="compositionally biased region" description="Low complexity" evidence="1">
    <location>
        <begin position="281"/>
        <end position="314"/>
    </location>
</feature>
<feature type="region of interest" description="Disordered" evidence="1">
    <location>
        <begin position="246"/>
        <end position="314"/>
    </location>
</feature>
<sequence>MAAVNRLHVVTVLLALLFAQLSIAGELVARHIELVSPQPFIFNEFGPTNPLKPDGSDYPCKSPQGQNLKVASSPTEMAIGQDQTISFNGTAVHGGGSCQFALAEGLAPTNDSAWKVIQSIEGGCPKSNIEGNLQDGQSPDEYTFSIPDDFAPGDYTFAWTWVNRIGGQPEFYMNCAPITATGGGASPRRIVKDRRQPHDRRQQPQPRYPDLFLANLGEASSGCDTAEALSQQVAIEYPSPGSNVLMPNGADGLFKQPCDGNPRNSGAASGNGGSATGGAAAGAAPSATGGAAAAATASGAASAQTGSGPSGSKP</sequence>
<protein>
    <submittedName>
        <fullName evidence="3">Endoglucanase</fullName>
    </submittedName>
</protein>
<keyword evidence="4" id="KW-1185">Reference proteome</keyword>
<dbReference type="STRING" id="158607.A0A2P5HQI5"/>
<feature type="region of interest" description="Disordered" evidence="1">
    <location>
        <begin position="182"/>
        <end position="209"/>
    </location>
</feature>
<name>A0A2P5HQI5_DIAHE</name>
<feature type="chain" id="PRO_5015133723" evidence="2">
    <location>
        <begin position="25"/>
        <end position="314"/>
    </location>
</feature>
<dbReference type="OrthoDB" id="2342176at2759"/>
<evidence type="ECO:0000313" key="4">
    <source>
        <dbReference type="Proteomes" id="UP000094444"/>
    </source>
</evidence>
<evidence type="ECO:0000256" key="2">
    <source>
        <dbReference type="SAM" id="SignalP"/>
    </source>
</evidence>
<dbReference type="Gene3D" id="2.70.50.70">
    <property type="match status" value="1"/>
</dbReference>
<feature type="compositionally biased region" description="Basic and acidic residues" evidence="1">
    <location>
        <begin position="193"/>
        <end position="202"/>
    </location>
</feature>
<accession>A0A2P5HQI5</accession>
<proteinExistence type="predicted"/>
<keyword evidence="2" id="KW-0732">Signal</keyword>
<organism evidence="3 4">
    <name type="scientific">Diaporthe helianthi</name>
    <dbReference type="NCBI Taxonomy" id="158607"/>
    <lineage>
        <taxon>Eukaryota</taxon>
        <taxon>Fungi</taxon>
        <taxon>Dikarya</taxon>
        <taxon>Ascomycota</taxon>
        <taxon>Pezizomycotina</taxon>
        <taxon>Sordariomycetes</taxon>
        <taxon>Sordariomycetidae</taxon>
        <taxon>Diaporthales</taxon>
        <taxon>Diaporthaceae</taxon>
        <taxon>Diaporthe</taxon>
    </lineage>
</organism>
<dbReference type="PANTHER" id="PTHR36182">
    <property type="entry name" value="PROTEIN, PUTATIVE (AFU_ORTHOLOGUE AFUA_6G10930)-RELATED"/>
    <property type="match status" value="1"/>
</dbReference>
<comment type="caution">
    <text evidence="3">The sequence shown here is derived from an EMBL/GenBank/DDBJ whole genome shotgun (WGS) entry which is preliminary data.</text>
</comment>
<evidence type="ECO:0000256" key="1">
    <source>
        <dbReference type="SAM" id="MobiDB-lite"/>
    </source>
</evidence>
<reference evidence="3" key="1">
    <citation type="submission" date="2017-09" db="EMBL/GenBank/DDBJ databases">
        <title>Polyketide synthases of a Diaporthe helianthi virulent isolate.</title>
        <authorList>
            <person name="Baroncelli R."/>
        </authorList>
    </citation>
    <scope>NUCLEOTIDE SEQUENCE [LARGE SCALE GENOMIC DNA]</scope>
    <source>
        <strain evidence="3">7/96</strain>
    </source>
</reference>
<feature type="compositionally biased region" description="Gly residues" evidence="1">
    <location>
        <begin position="269"/>
        <end position="280"/>
    </location>
</feature>
<dbReference type="PANTHER" id="PTHR36182:SF2">
    <property type="entry name" value="LYTIC POLYSACCHARIDE MONOOXYGENASE"/>
    <property type="match status" value="1"/>
</dbReference>
<dbReference type="Proteomes" id="UP000094444">
    <property type="component" value="Unassembled WGS sequence"/>
</dbReference>
<evidence type="ECO:0000313" key="3">
    <source>
        <dbReference type="EMBL" id="POS72507.1"/>
    </source>
</evidence>
<gene>
    <name evidence="3" type="ORF">DHEL01_v209098</name>
</gene>
<dbReference type="InParanoid" id="A0A2P5HQI5"/>